<gene>
    <name evidence="1" type="ORF">ACCO45_009543</name>
</gene>
<protein>
    <submittedName>
        <fullName evidence="1">Uncharacterized protein</fullName>
    </submittedName>
</protein>
<proteinExistence type="predicted"/>
<dbReference type="EMBL" id="JBGNUJ010000008">
    <property type="protein sequence ID" value="KAL3956697.1"/>
    <property type="molecule type" value="Genomic_DNA"/>
</dbReference>
<name>A0ACC4DKP4_PURLI</name>
<sequence length="523" mass="57869">MRGAQRVCQATRCRKRKAKCDGRRPSCRSCLAVKAECVYAGPGLQRRAAANRQRLGPVDDCGFRGRAQSATGRGQDCPVSVLNWNIVEDWRAVLPLSRWTTVTADETLLNHLFALFWTWDHSLARILHRELLLDGLTADTQGPGRPDTRFCSEFLINSILAVSTSCFHKSDDFRAAAPRGSSFADEAFRLLAVHQEQVEVSLMQGVAILSVHEMTFGDLPLGTSLFFDKLSALRASSKIFDGPDWMDSMEVAQGDPKESKVGEALASIANGFHCLDLKLSLIANRPSTALGLAGIPPSQEEGGSPLWIPYPVSAGPQLSYHSNANVAEYELSQLAGEFLPAIEESRSSLVPDYRRSKALYDRFLAWKSSSQDFMLRGHYTAQAPCWASLLVSFDLVCIKLLEPFLGLSFWMFGMRLECWLVYACHAAVSTLLLNLPVPGPHEDALCRGCELLFDMGHYMPRANDLLLALEDDAHVREVEIPNSSDRDAQRELPSTPDDAGKHRVYAVQARSKRSRVVARASPM</sequence>
<comment type="caution">
    <text evidence="1">The sequence shown here is derived from an EMBL/GenBank/DDBJ whole genome shotgun (WGS) entry which is preliminary data.</text>
</comment>
<evidence type="ECO:0000313" key="1">
    <source>
        <dbReference type="EMBL" id="KAL3956697.1"/>
    </source>
</evidence>
<reference evidence="1" key="1">
    <citation type="submission" date="2024-12" db="EMBL/GenBank/DDBJ databases">
        <title>Comparative genomics and development of molecular markers within Purpureocillium lilacinum and among Purpureocillium species.</title>
        <authorList>
            <person name="Yeh Z.-Y."/>
            <person name="Ni N.-T."/>
            <person name="Lo P.-H."/>
            <person name="Mushyakhwo K."/>
            <person name="Lin C.-F."/>
            <person name="Nai Y.-S."/>
        </authorList>
    </citation>
    <scope>NUCLEOTIDE SEQUENCE</scope>
    <source>
        <strain evidence="1">NCHU-NPUST-175</strain>
    </source>
</reference>
<keyword evidence="2" id="KW-1185">Reference proteome</keyword>
<organism evidence="1 2">
    <name type="scientific">Purpureocillium lilacinum</name>
    <name type="common">Paecilomyces lilacinus</name>
    <dbReference type="NCBI Taxonomy" id="33203"/>
    <lineage>
        <taxon>Eukaryota</taxon>
        <taxon>Fungi</taxon>
        <taxon>Dikarya</taxon>
        <taxon>Ascomycota</taxon>
        <taxon>Pezizomycotina</taxon>
        <taxon>Sordariomycetes</taxon>
        <taxon>Hypocreomycetidae</taxon>
        <taxon>Hypocreales</taxon>
        <taxon>Ophiocordycipitaceae</taxon>
        <taxon>Purpureocillium</taxon>
    </lineage>
</organism>
<evidence type="ECO:0000313" key="2">
    <source>
        <dbReference type="Proteomes" id="UP001638806"/>
    </source>
</evidence>
<accession>A0ACC4DKP4</accession>
<dbReference type="Proteomes" id="UP001638806">
    <property type="component" value="Unassembled WGS sequence"/>
</dbReference>